<dbReference type="OrthoDB" id="2991240at2"/>
<dbReference type="Proteomes" id="UP000031449">
    <property type="component" value="Chromosome"/>
</dbReference>
<feature type="transmembrane region" description="Helical" evidence="1">
    <location>
        <begin position="67"/>
        <end position="91"/>
    </location>
</feature>
<organism evidence="2 3">
    <name type="scientific">Jeotgalibacillus malaysiensis</name>
    <dbReference type="NCBI Taxonomy" id="1508404"/>
    <lineage>
        <taxon>Bacteria</taxon>
        <taxon>Bacillati</taxon>
        <taxon>Bacillota</taxon>
        <taxon>Bacilli</taxon>
        <taxon>Bacillales</taxon>
        <taxon>Caryophanaceae</taxon>
        <taxon>Jeotgalibacillus</taxon>
    </lineage>
</organism>
<keyword evidence="1" id="KW-0812">Transmembrane</keyword>
<proteinExistence type="predicted"/>
<protein>
    <submittedName>
        <fullName evidence="2">Uncharacterized protein</fullName>
    </submittedName>
</protein>
<keyword evidence="1" id="KW-1133">Transmembrane helix</keyword>
<dbReference type="HOGENOM" id="CLU_2382259_0_0_9"/>
<dbReference type="STRING" id="1508404.JMA_02890"/>
<evidence type="ECO:0000313" key="3">
    <source>
        <dbReference type="Proteomes" id="UP000031449"/>
    </source>
</evidence>
<evidence type="ECO:0000256" key="1">
    <source>
        <dbReference type="SAM" id="Phobius"/>
    </source>
</evidence>
<reference evidence="2 3" key="1">
    <citation type="submission" date="2014-08" db="EMBL/GenBank/DDBJ databases">
        <title>Complete genome of a marine bacteria Jeotgalibacillus malaysiensis.</title>
        <authorList>
            <person name="Yaakop A.S."/>
            <person name="Chan K.-G."/>
            <person name="Goh K.M."/>
        </authorList>
    </citation>
    <scope>NUCLEOTIDE SEQUENCE [LARGE SCALE GENOMIC DNA]</scope>
    <source>
        <strain evidence="2 3">D5</strain>
    </source>
</reference>
<evidence type="ECO:0000313" key="2">
    <source>
        <dbReference type="EMBL" id="AJD89606.1"/>
    </source>
</evidence>
<dbReference type="AlphaFoldDB" id="A0A0B5AHQ3"/>
<dbReference type="EMBL" id="CP009416">
    <property type="protein sequence ID" value="AJD89606.1"/>
    <property type="molecule type" value="Genomic_DNA"/>
</dbReference>
<sequence>MRGILSTLSLILSILGLSNIISLANSGVIVEMLTFNTAGAAFILLFNLYSALALICAIFGKRDRYRILLLAGSVILIAANLTLTLVGIYGFQQP</sequence>
<dbReference type="BioCyc" id="JESP1508404:G14D9-9506-MONOMER"/>
<name>A0A0B5AHQ3_9BACL</name>
<gene>
    <name evidence="2" type="ORF">JMA_02890</name>
</gene>
<keyword evidence="1" id="KW-0472">Membrane</keyword>
<accession>A0A0B5AHQ3</accession>
<keyword evidence="3" id="KW-1185">Reference proteome</keyword>
<feature type="transmembrane region" description="Helical" evidence="1">
    <location>
        <begin position="42"/>
        <end position="60"/>
    </location>
</feature>
<dbReference type="KEGG" id="jeo:JMA_02890"/>